<keyword evidence="7" id="KW-0670">Pyruvate</keyword>
<sequence length="137" mass="14540">MSALTAFDAALLNAGAGNLNLLKVSSILPPTTDYHEDLYIPPGSLVPIAYGTYTSANKGETISAAVAVGLPEGNTFGVIMECSGTCTKEEITEHIKGMVKEAFEKREILLKEIKVAAVQHNVTCNYGSAFAGAILWY</sequence>
<protein>
    <recommendedName>
        <fullName evidence="4">Pyruvoyl-dependent arginine decarboxylase AaxB</fullName>
        <ecNumber evidence="3">4.1.1.19</ecNumber>
    </recommendedName>
</protein>
<evidence type="ECO:0000256" key="3">
    <source>
        <dbReference type="ARBA" id="ARBA00012426"/>
    </source>
</evidence>
<dbReference type="InterPro" id="IPR016104">
    <property type="entry name" value="Pyr-dep_his/arg-deCO2ase"/>
</dbReference>
<keyword evidence="6 9" id="KW-0456">Lyase</keyword>
<evidence type="ECO:0000256" key="2">
    <source>
        <dbReference type="ARBA" id="ARBA00008611"/>
    </source>
</evidence>
<keyword evidence="10" id="KW-1185">Reference proteome</keyword>
<dbReference type="GO" id="GO:0008792">
    <property type="term" value="F:arginine decarboxylase activity"/>
    <property type="evidence" value="ECO:0007669"/>
    <property type="project" value="UniProtKB-EC"/>
</dbReference>
<dbReference type="SUPFAM" id="SSF56271">
    <property type="entry name" value="Pyruvoyl-dependent histidine and arginine decarboxylases"/>
    <property type="match status" value="1"/>
</dbReference>
<accession>A0AAU0USX2</accession>
<evidence type="ECO:0000256" key="5">
    <source>
        <dbReference type="ARBA" id="ARBA00022793"/>
    </source>
</evidence>
<keyword evidence="5" id="KW-0210">Decarboxylase</keyword>
<dbReference type="KEGG" id="dbc:MFMK1_003535"/>
<comment type="cofactor">
    <cofactor evidence="1">
        <name>pyruvate</name>
        <dbReference type="ChEBI" id="CHEBI:15361"/>
    </cofactor>
</comment>
<dbReference type="Pfam" id="PF01862">
    <property type="entry name" value="PvlArgDC"/>
    <property type="match status" value="1"/>
</dbReference>
<evidence type="ECO:0000313" key="10">
    <source>
        <dbReference type="Proteomes" id="UP001329915"/>
    </source>
</evidence>
<dbReference type="EC" id="4.1.1.19" evidence="3"/>
<dbReference type="SFLD" id="SFLDS00055">
    <property type="entry name" value="Pyruvoyl-Dependent_Histidine/A"/>
    <property type="match status" value="1"/>
</dbReference>
<evidence type="ECO:0000313" key="9">
    <source>
        <dbReference type="EMBL" id="WRO23668.1"/>
    </source>
</evidence>
<proteinExistence type="inferred from homology"/>
<dbReference type="SFLD" id="SFLDF00471">
    <property type="entry name" value="Pyruvoyl-dependent_arginine_de"/>
    <property type="match status" value="1"/>
</dbReference>
<name>A0AAU0USX2_9FIRM</name>
<evidence type="ECO:0000256" key="8">
    <source>
        <dbReference type="ARBA" id="ARBA00049309"/>
    </source>
</evidence>
<dbReference type="Gene3D" id="3.30.60.30">
    <property type="match status" value="1"/>
</dbReference>
<organism evidence="9 10">
    <name type="scientific">Metallumcola ferriviriculae</name>
    <dbReference type="NCBI Taxonomy" id="3039180"/>
    <lineage>
        <taxon>Bacteria</taxon>
        <taxon>Bacillati</taxon>
        <taxon>Bacillota</taxon>
        <taxon>Clostridia</taxon>
        <taxon>Neomoorellales</taxon>
        <taxon>Desulfitibacteraceae</taxon>
        <taxon>Metallumcola</taxon>
    </lineage>
</organism>
<evidence type="ECO:0000256" key="4">
    <source>
        <dbReference type="ARBA" id="ARBA00014727"/>
    </source>
</evidence>
<dbReference type="SFLD" id="SFLDG01170">
    <property type="entry name" value="Pyruvoyl-dependent_arginine_de"/>
    <property type="match status" value="1"/>
</dbReference>
<evidence type="ECO:0000256" key="6">
    <source>
        <dbReference type="ARBA" id="ARBA00023239"/>
    </source>
</evidence>
<dbReference type="InterPro" id="IPR002724">
    <property type="entry name" value="Pyruvoyl-dep_arg_deCO2ase"/>
</dbReference>
<dbReference type="AlphaFoldDB" id="A0AAU0USX2"/>
<dbReference type="PANTHER" id="PTHR40438:SF1">
    <property type="entry name" value="PYRUVOYL-DEPENDENT ARGININE DECARBOXYLASE"/>
    <property type="match status" value="1"/>
</dbReference>
<reference evidence="9 10" key="1">
    <citation type="submission" date="2023-04" db="EMBL/GenBank/DDBJ databases">
        <authorList>
            <person name="Hsu D."/>
        </authorList>
    </citation>
    <scope>NUCLEOTIDE SEQUENCE [LARGE SCALE GENOMIC DNA]</scope>
    <source>
        <strain evidence="9 10">MK1</strain>
    </source>
</reference>
<dbReference type="InterPro" id="IPR016105">
    <property type="entry name" value="Pyr-dep_his/arg-deCO2ase_sand"/>
</dbReference>
<gene>
    <name evidence="9" type="ORF">MFMK1_003535</name>
</gene>
<dbReference type="PANTHER" id="PTHR40438">
    <property type="entry name" value="PYRUVOYL-DEPENDENT ARGININE DECARBOXYLASE"/>
    <property type="match status" value="1"/>
</dbReference>
<comment type="catalytic activity">
    <reaction evidence="8">
        <text>L-arginine + H(+) = agmatine + CO2</text>
        <dbReference type="Rhea" id="RHEA:17641"/>
        <dbReference type="ChEBI" id="CHEBI:15378"/>
        <dbReference type="ChEBI" id="CHEBI:16526"/>
        <dbReference type="ChEBI" id="CHEBI:32682"/>
        <dbReference type="ChEBI" id="CHEBI:58145"/>
        <dbReference type="EC" id="4.1.1.19"/>
    </reaction>
</comment>
<dbReference type="EMBL" id="CP121694">
    <property type="protein sequence ID" value="WRO23668.1"/>
    <property type="molecule type" value="Genomic_DNA"/>
</dbReference>
<evidence type="ECO:0000256" key="1">
    <source>
        <dbReference type="ARBA" id="ARBA00001928"/>
    </source>
</evidence>
<dbReference type="GO" id="GO:0006527">
    <property type="term" value="P:L-arginine catabolic process"/>
    <property type="evidence" value="ECO:0007669"/>
    <property type="project" value="InterPro"/>
</dbReference>
<dbReference type="Gene3D" id="3.50.20.10">
    <property type="entry name" value="Pyruvoyl-Dependent Histidine Decarboxylase, subunit B"/>
    <property type="match status" value="1"/>
</dbReference>
<comment type="similarity">
    <text evidence="2">Belongs to the pyruvoyl-dependent arginine decarboxylase family.</text>
</comment>
<dbReference type="Proteomes" id="UP001329915">
    <property type="component" value="Chromosome"/>
</dbReference>
<evidence type="ECO:0000256" key="7">
    <source>
        <dbReference type="ARBA" id="ARBA00023317"/>
    </source>
</evidence>
<dbReference type="NCBIfam" id="TIGR00286">
    <property type="entry name" value="pyruvoyl-dependent arginine decarboxylase"/>
    <property type="match status" value="1"/>
</dbReference>